<protein>
    <submittedName>
        <fullName evidence="1">DUF4286 family protein</fullName>
    </submittedName>
</protein>
<accession>A0ABT4PES9</accession>
<keyword evidence="2" id="KW-1185">Reference proteome</keyword>
<proteinExistence type="predicted"/>
<dbReference type="Pfam" id="PF14114">
    <property type="entry name" value="DUF4286"/>
    <property type="match status" value="1"/>
</dbReference>
<dbReference type="InterPro" id="IPR025563">
    <property type="entry name" value="DUF4286"/>
</dbReference>
<dbReference type="RefSeq" id="WP_178265858.1">
    <property type="nucleotide sequence ID" value="NZ_JAPZVM010000001.1"/>
</dbReference>
<dbReference type="EMBL" id="JAPZVM010000001">
    <property type="protein sequence ID" value="MCZ8371549.1"/>
    <property type="molecule type" value="Genomic_DNA"/>
</dbReference>
<dbReference type="Proteomes" id="UP001141933">
    <property type="component" value="Unassembled WGS sequence"/>
</dbReference>
<comment type="caution">
    <text evidence="1">The sequence shown here is derived from an EMBL/GenBank/DDBJ whole genome shotgun (WGS) entry which is preliminary data.</text>
</comment>
<organism evidence="1 2">
    <name type="scientific">Phocaeicola acetigenes</name>
    <dbReference type="NCBI Taxonomy" id="3016083"/>
    <lineage>
        <taxon>Bacteria</taxon>
        <taxon>Pseudomonadati</taxon>
        <taxon>Bacteroidota</taxon>
        <taxon>Bacteroidia</taxon>
        <taxon>Bacteroidales</taxon>
        <taxon>Bacteroidaceae</taxon>
        <taxon>Phocaeicola</taxon>
    </lineage>
</organism>
<name>A0ABT4PES9_9BACT</name>
<sequence length="101" mass="11951">MLIYNTTYHVQINDARNFVIWLNECYIPAVEKSGELHNPRILRILSHKEQDSECFSLQWEVEDSAALHRWHTKQGAHLNEEMIKLFKDKVIGFPTLMEVIK</sequence>
<reference evidence="1" key="1">
    <citation type="submission" date="2022-12" db="EMBL/GenBank/DDBJ databases">
        <title>Phocaeicola acetigenes sp. nov., isolated feces from a healthy human.</title>
        <authorList>
            <person name="Do H."/>
            <person name="Ha Y.B."/>
            <person name="Kim J.-S."/>
            <person name="Suh M.K."/>
            <person name="Kim H.S."/>
            <person name="Lee J.-S."/>
        </authorList>
    </citation>
    <scope>NUCLEOTIDE SEQUENCE</scope>
    <source>
        <strain evidence="1">KGMB11183</strain>
    </source>
</reference>
<gene>
    <name evidence="1" type="ORF">O6P32_02365</name>
</gene>
<evidence type="ECO:0000313" key="1">
    <source>
        <dbReference type="EMBL" id="MCZ8371549.1"/>
    </source>
</evidence>
<evidence type="ECO:0000313" key="2">
    <source>
        <dbReference type="Proteomes" id="UP001141933"/>
    </source>
</evidence>